<dbReference type="PANTHER" id="PTHR30419">
    <property type="entry name" value="HTH-TYPE TRANSCRIPTIONAL REGULATOR YBHD"/>
    <property type="match status" value="1"/>
</dbReference>
<evidence type="ECO:0000313" key="7">
    <source>
        <dbReference type="Proteomes" id="UP000545074"/>
    </source>
</evidence>
<dbReference type="Proteomes" id="UP000545074">
    <property type="component" value="Unassembled WGS sequence"/>
</dbReference>
<reference evidence="6 7" key="1">
    <citation type="submission" date="2020-07" db="EMBL/GenBank/DDBJ databases">
        <title>Diversity of carbapenemase encoding genes among Pseudomonas putida group clinical isolates in a tertiary Brazilian hospital.</title>
        <authorList>
            <person name="Alberto-Lei F."/>
            <person name="Nodari C.S."/>
            <person name="Streling A.P."/>
            <person name="Paulino J.T."/>
            <person name="Bessa-Neto F.O."/>
            <person name="Cayo R."/>
            <person name="Gales A.C."/>
        </authorList>
    </citation>
    <scope>NUCLEOTIDE SEQUENCE [LARGE SCALE GENOMIC DNA]</scope>
    <source>
        <strain evidence="6 7">12815</strain>
    </source>
</reference>
<keyword evidence="4" id="KW-0804">Transcription</keyword>
<dbReference type="PROSITE" id="PS50931">
    <property type="entry name" value="HTH_LYSR"/>
    <property type="match status" value="1"/>
</dbReference>
<dbReference type="Pfam" id="PF00126">
    <property type="entry name" value="HTH_1"/>
    <property type="match status" value="1"/>
</dbReference>
<dbReference type="Pfam" id="PF03466">
    <property type="entry name" value="LysR_substrate"/>
    <property type="match status" value="1"/>
</dbReference>
<dbReference type="FunFam" id="1.10.10.10:FF:000001">
    <property type="entry name" value="LysR family transcriptional regulator"/>
    <property type="match status" value="1"/>
</dbReference>
<dbReference type="GO" id="GO:0005829">
    <property type="term" value="C:cytosol"/>
    <property type="evidence" value="ECO:0007669"/>
    <property type="project" value="TreeGrafter"/>
</dbReference>
<dbReference type="RefSeq" id="WP_054911585.1">
    <property type="nucleotide sequence ID" value="NZ_BLJG01000110.1"/>
</dbReference>
<dbReference type="InterPro" id="IPR005119">
    <property type="entry name" value="LysR_subst-bd"/>
</dbReference>
<dbReference type="Gene3D" id="1.10.10.10">
    <property type="entry name" value="Winged helix-like DNA-binding domain superfamily/Winged helix DNA-binding domain"/>
    <property type="match status" value="1"/>
</dbReference>
<gene>
    <name evidence="6" type="ORF">H4C80_15040</name>
</gene>
<dbReference type="InterPro" id="IPR050950">
    <property type="entry name" value="HTH-type_LysR_regulators"/>
</dbReference>
<comment type="similarity">
    <text evidence="1">Belongs to the LysR transcriptional regulatory family.</text>
</comment>
<comment type="caution">
    <text evidence="6">The sequence shown here is derived from an EMBL/GenBank/DDBJ whole genome shotgun (WGS) entry which is preliminary data.</text>
</comment>
<feature type="domain" description="HTH lysR-type" evidence="5">
    <location>
        <begin position="6"/>
        <end position="63"/>
    </location>
</feature>
<dbReference type="PANTHER" id="PTHR30419:SF30">
    <property type="entry name" value="LYSR FAMILY TRANSCRIPTIONAL REGULATOR"/>
    <property type="match status" value="1"/>
</dbReference>
<organism evidence="6 7">
    <name type="scientific">Pseudomonas juntendi</name>
    <dbReference type="NCBI Taxonomy" id="2666183"/>
    <lineage>
        <taxon>Bacteria</taxon>
        <taxon>Pseudomonadati</taxon>
        <taxon>Pseudomonadota</taxon>
        <taxon>Gammaproteobacteria</taxon>
        <taxon>Pseudomonadales</taxon>
        <taxon>Pseudomonadaceae</taxon>
        <taxon>Pseudomonas</taxon>
    </lineage>
</organism>
<keyword evidence="2" id="KW-0805">Transcription regulation</keyword>
<dbReference type="EMBL" id="JACGCX010000009">
    <property type="protein sequence ID" value="MBA6098437.1"/>
    <property type="molecule type" value="Genomic_DNA"/>
</dbReference>
<dbReference type="SUPFAM" id="SSF53850">
    <property type="entry name" value="Periplasmic binding protein-like II"/>
    <property type="match status" value="1"/>
</dbReference>
<dbReference type="InterPro" id="IPR036388">
    <property type="entry name" value="WH-like_DNA-bd_sf"/>
</dbReference>
<evidence type="ECO:0000259" key="5">
    <source>
        <dbReference type="PROSITE" id="PS50931"/>
    </source>
</evidence>
<evidence type="ECO:0000313" key="6">
    <source>
        <dbReference type="EMBL" id="MBA6098437.1"/>
    </source>
</evidence>
<dbReference type="InterPro" id="IPR000847">
    <property type="entry name" value="LysR_HTH_N"/>
</dbReference>
<evidence type="ECO:0000256" key="1">
    <source>
        <dbReference type="ARBA" id="ARBA00009437"/>
    </source>
</evidence>
<dbReference type="InterPro" id="IPR036390">
    <property type="entry name" value="WH_DNA-bd_sf"/>
</dbReference>
<dbReference type="GO" id="GO:0003700">
    <property type="term" value="F:DNA-binding transcription factor activity"/>
    <property type="evidence" value="ECO:0007669"/>
    <property type="project" value="InterPro"/>
</dbReference>
<name>A0A7W2KHF0_9PSED</name>
<dbReference type="Gene3D" id="3.40.190.290">
    <property type="match status" value="1"/>
</dbReference>
<keyword evidence="3" id="KW-0238">DNA-binding</keyword>
<accession>A0A7W2KHF0</accession>
<dbReference type="GO" id="GO:0003677">
    <property type="term" value="F:DNA binding"/>
    <property type="evidence" value="ECO:0007669"/>
    <property type="project" value="UniProtKB-KW"/>
</dbReference>
<proteinExistence type="inferred from homology"/>
<evidence type="ECO:0000256" key="4">
    <source>
        <dbReference type="ARBA" id="ARBA00023163"/>
    </source>
</evidence>
<protein>
    <submittedName>
        <fullName evidence="6">LysR family transcriptional regulator</fullName>
    </submittedName>
</protein>
<dbReference type="AlphaFoldDB" id="A0A7W2KHF0"/>
<sequence length="304" mass="33098">MAFLRFTLRQLETFVCVAELRSFAGAAERLGMTPQAVSQLIAELEKVLSFRLFDRSTRKVSLSAAGSDFFASVQTTMRHARACESTASDVRNRAAGVVRIGAPLVLASRALPAAIKAYGLTHPKVVVRIRDLPVEMLADAVAAGDVDLALGPDRPVGTDVRRQAMFESRWVLFCSPDHALASRARVTWHDLHDIHLVASGRDHERSVLPMHANAPEALRISPVEIVDNITTALGMAEQGLAATLAPAYVGCLARHYGLKTCNVEDPETLRSVCLYQSTVRNLSPAADGFAEFLGPWLKEWASQL</sequence>
<evidence type="ECO:0000256" key="2">
    <source>
        <dbReference type="ARBA" id="ARBA00023015"/>
    </source>
</evidence>
<evidence type="ECO:0000256" key="3">
    <source>
        <dbReference type="ARBA" id="ARBA00023125"/>
    </source>
</evidence>
<dbReference type="SUPFAM" id="SSF46785">
    <property type="entry name" value="Winged helix' DNA-binding domain"/>
    <property type="match status" value="1"/>
</dbReference>